<dbReference type="AlphaFoldDB" id="A0A420WDC1"/>
<comment type="caution">
    <text evidence="1">The sequence shown here is derived from an EMBL/GenBank/DDBJ whole genome shotgun (WGS) entry which is preliminary data.</text>
</comment>
<keyword evidence="2" id="KW-1185">Reference proteome</keyword>
<proteinExistence type="predicted"/>
<accession>A0A420WDC1</accession>
<evidence type="ECO:0000313" key="1">
    <source>
        <dbReference type="EMBL" id="RKQ68986.1"/>
    </source>
</evidence>
<sequence length="104" mass="11698">MVGFQIKLGKIWAKYKTMQFKPLFLLSFIHNIKRPPKAEVARSNRARCAISQRFNFVGSSLSLCAGADTRWSYLIAFKAMRKGMGAPDCRVGFDGMTFPALGFK</sequence>
<dbReference type="InParanoid" id="A0A420WDC1"/>
<dbReference type="Proteomes" id="UP000282211">
    <property type="component" value="Unassembled WGS sequence"/>
</dbReference>
<organism evidence="1 2">
    <name type="scientific">Litorimonas taeanensis</name>
    <dbReference type="NCBI Taxonomy" id="568099"/>
    <lineage>
        <taxon>Bacteria</taxon>
        <taxon>Pseudomonadati</taxon>
        <taxon>Pseudomonadota</taxon>
        <taxon>Alphaproteobacteria</taxon>
        <taxon>Maricaulales</taxon>
        <taxon>Robiginitomaculaceae</taxon>
    </lineage>
</organism>
<dbReference type="EMBL" id="RBII01000002">
    <property type="protein sequence ID" value="RKQ68986.1"/>
    <property type="molecule type" value="Genomic_DNA"/>
</dbReference>
<gene>
    <name evidence="1" type="ORF">DES40_1762</name>
</gene>
<reference evidence="1 2" key="1">
    <citation type="submission" date="2018-10" db="EMBL/GenBank/DDBJ databases">
        <title>Genomic Encyclopedia of Type Strains, Phase IV (KMG-IV): sequencing the most valuable type-strain genomes for metagenomic binning, comparative biology and taxonomic classification.</title>
        <authorList>
            <person name="Goeker M."/>
        </authorList>
    </citation>
    <scope>NUCLEOTIDE SEQUENCE [LARGE SCALE GENOMIC DNA]</scope>
    <source>
        <strain evidence="1 2">DSM 22008</strain>
    </source>
</reference>
<name>A0A420WDC1_9PROT</name>
<evidence type="ECO:0000313" key="2">
    <source>
        <dbReference type="Proteomes" id="UP000282211"/>
    </source>
</evidence>
<protein>
    <submittedName>
        <fullName evidence="1">Uncharacterized protein</fullName>
    </submittedName>
</protein>